<feature type="non-terminal residue" evidence="11">
    <location>
        <position position="348"/>
    </location>
</feature>
<dbReference type="Pfam" id="PF23563">
    <property type="entry name" value="TRIP13_N"/>
    <property type="match status" value="1"/>
</dbReference>
<gene>
    <name evidence="11" type="ORF">CK820_G0053832</name>
</gene>
<dbReference type="PRINTS" id="PR00300">
    <property type="entry name" value="CLPPROTEASEA"/>
</dbReference>
<dbReference type="GO" id="GO:0048477">
    <property type="term" value="P:oogenesis"/>
    <property type="evidence" value="ECO:0007669"/>
    <property type="project" value="UniProtKB-KW"/>
</dbReference>
<dbReference type="InterPro" id="IPR027417">
    <property type="entry name" value="P-loop_NTPase"/>
</dbReference>
<dbReference type="GO" id="GO:0005524">
    <property type="term" value="F:ATP binding"/>
    <property type="evidence" value="ECO:0007669"/>
    <property type="project" value="UniProtKB-KW"/>
</dbReference>
<keyword evidence="2 7" id="KW-0547">Nucleotide-binding</keyword>
<evidence type="ECO:0000313" key="11">
    <source>
        <dbReference type="EMBL" id="PNI88428.1"/>
    </source>
</evidence>
<accession>A0A2J8PWM6</accession>
<sequence>MALPGPSASGSGGGAPRAADSKLGRGPRAEAAAVAATLGVRWRRPRPGWVPTALGGATDEAVGDLKQALPCVAESPTVHVEVHQRGSSTAKKEDINLSVRKLLNRHNIVFGDYTWTEFDEPFLTRNVQSVSIIDTELKVKDSQPIDLSACTVALHIFQLNEDGPSSENLEEETENLIASNHWVLPAGPPGTGKTSLCKALAQKLTIRLSSRYRYGQLIEINSHSLFSTWFSESGKLVTKMFQKIQDLIDDKDALVFMLIDEVESLTATRNACRAGTEPSDAIRVVNAVLTQTDQIKRHSNVVILTTSNITEKIDVAFVDRADVKQYIGPPSAAAIFKIYLSCLEELMK</sequence>
<dbReference type="Proteomes" id="UP000236370">
    <property type="component" value="Unassembled WGS sequence"/>
</dbReference>
<dbReference type="SMART" id="SM00382">
    <property type="entry name" value="AAA"/>
    <property type="match status" value="1"/>
</dbReference>
<proteinExistence type="inferred from homology"/>
<dbReference type="AlphaFoldDB" id="A0A2J8PWM6"/>
<dbReference type="InterPro" id="IPR003960">
    <property type="entry name" value="ATPase_AAA_CS"/>
</dbReference>
<dbReference type="InterPro" id="IPR001270">
    <property type="entry name" value="ClpA/B"/>
</dbReference>
<name>A0A2J8PWM6_PANTR</name>
<dbReference type="InterPro" id="IPR003593">
    <property type="entry name" value="AAA+_ATPase"/>
</dbReference>
<evidence type="ECO:0000256" key="2">
    <source>
        <dbReference type="ARBA" id="ARBA00022741"/>
    </source>
</evidence>
<dbReference type="PROSITE" id="PS00674">
    <property type="entry name" value="AAA"/>
    <property type="match status" value="1"/>
</dbReference>
<evidence type="ECO:0000256" key="5">
    <source>
        <dbReference type="ARBA" id="ARBA00031008"/>
    </source>
</evidence>
<dbReference type="SUPFAM" id="SSF52540">
    <property type="entry name" value="P-loop containing nucleoside triphosphate hydrolases"/>
    <property type="match status" value="1"/>
</dbReference>
<keyword evidence="3 7" id="KW-0067">ATP-binding</keyword>
<keyword evidence="4" id="KW-0896">Oogenesis</keyword>
<dbReference type="InterPro" id="IPR003959">
    <property type="entry name" value="ATPase_AAA_core"/>
</dbReference>
<dbReference type="InterPro" id="IPR044539">
    <property type="entry name" value="Pch2-like"/>
</dbReference>
<dbReference type="PANTHER" id="PTHR45991:SF1">
    <property type="entry name" value="PACHYTENE CHECKPOINT PROTEIN 2 HOMOLOG"/>
    <property type="match status" value="1"/>
</dbReference>
<feature type="region of interest" description="Disordered" evidence="9">
    <location>
        <begin position="1"/>
        <end position="26"/>
    </location>
</feature>
<protein>
    <recommendedName>
        <fullName evidence="1 8">Pachytene checkpoint protein 2 homolog</fullName>
        <shortName evidence="8">TR-interacting protein 13</shortName>
        <shortName evidence="8">TRIP-13</shortName>
    </recommendedName>
    <alternativeName>
        <fullName evidence="5 8">Thyroid hormone receptor interactor 13</fullName>
    </alternativeName>
    <alternativeName>
        <fullName evidence="6 8">Thyroid receptor-interacting protein 13</fullName>
    </alternativeName>
</protein>
<comment type="caution">
    <text evidence="11">The sequence shown here is derived from an EMBL/GenBank/DDBJ whole genome shotgun (WGS) entry which is preliminary data.</text>
</comment>
<dbReference type="GO" id="GO:0007283">
    <property type="term" value="P:spermatogenesis"/>
    <property type="evidence" value="ECO:0007669"/>
    <property type="project" value="UniProtKB-UniRule"/>
</dbReference>
<evidence type="ECO:0000256" key="3">
    <source>
        <dbReference type="ARBA" id="ARBA00022840"/>
    </source>
</evidence>
<keyword evidence="8" id="KW-0539">Nucleus</keyword>
<comment type="function">
    <text evidence="8">Plays a key role in chromosome recombination and chromosome structure development during meiosis. Required at early steps in meiotic recombination that leads to non-crossovers pathways. Also needed for efficient completion of homologous synapsis by influencing crossover distribution along the chromosomes affecting both crossovers and non-crossovers pathways.</text>
</comment>
<evidence type="ECO:0000313" key="12">
    <source>
        <dbReference type="Proteomes" id="UP000236370"/>
    </source>
</evidence>
<evidence type="ECO:0000259" key="10">
    <source>
        <dbReference type="SMART" id="SM00382"/>
    </source>
</evidence>
<keyword evidence="4" id="KW-0221">Differentiation</keyword>
<organism evidence="11 12">
    <name type="scientific">Pan troglodytes</name>
    <name type="common">Chimpanzee</name>
    <dbReference type="NCBI Taxonomy" id="9598"/>
    <lineage>
        <taxon>Eukaryota</taxon>
        <taxon>Metazoa</taxon>
        <taxon>Chordata</taxon>
        <taxon>Craniata</taxon>
        <taxon>Vertebrata</taxon>
        <taxon>Euteleostomi</taxon>
        <taxon>Mammalia</taxon>
        <taxon>Eutheria</taxon>
        <taxon>Euarchontoglires</taxon>
        <taxon>Primates</taxon>
        <taxon>Haplorrhini</taxon>
        <taxon>Catarrhini</taxon>
        <taxon>Hominidae</taxon>
        <taxon>Pan</taxon>
    </lineage>
</organism>
<dbReference type="GO" id="GO:0007131">
    <property type="term" value="P:reciprocal meiotic recombination"/>
    <property type="evidence" value="ECO:0007669"/>
    <property type="project" value="UniProtKB-UniRule"/>
</dbReference>
<evidence type="ECO:0000256" key="6">
    <source>
        <dbReference type="ARBA" id="ARBA00032461"/>
    </source>
</evidence>
<reference evidence="11 12" key="1">
    <citation type="submission" date="2017-12" db="EMBL/GenBank/DDBJ databases">
        <title>High-resolution comparative analysis of great ape genomes.</title>
        <authorList>
            <person name="Pollen A."/>
            <person name="Hastie A."/>
            <person name="Hormozdiari F."/>
            <person name="Dougherty M."/>
            <person name="Liu R."/>
            <person name="Chaisson M."/>
            <person name="Hoppe E."/>
            <person name="Hill C."/>
            <person name="Pang A."/>
            <person name="Hillier L."/>
            <person name="Baker C."/>
            <person name="Armstrong J."/>
            <person name="Shendure J."/>
            <person name="Paten B."/>
            <person name="Wilson R."/>
            <person name="Chao H."/>
            <person name="Schneider V."/>
            <person name="Ventura M."/>
            <person name="Kronenberg Z."/>
            <person name="Murali S."/>
            <person name="Gordon D."/>
            <person name="Cantsilieris S."/>
            <person name="Munson K."/>
            <person name="Nelson B."/>
            <person name="Raja A."/>
            <person name="Underwood J."/>
            <person name="Diekhans M."/>
            <person name="Fiddes I."/>
            <person name="Haussler D."/>
            <person name="Eichler E."/>
        </authorList>
    </citation>
    <scope>NUCLEOTIDE SEQUENCE [LARGE SCALE GENOMIC DNA]</scope>
    <source>
        <strain evidence="11">Yerkes chimp pedigree #C0471</strain>
    </source>
</reference>
<dbReference type="PANTHER" id="PTHR45991">
    <property type="entry name" value="PACHYTENE CHECKPOINT PROTEIN 2"/>
    <property type="match status" value="1"/>
</dbReference>
<feature type="domain" description="AAA+ ATPase" evidence="10">
    <location>
        <begin position="179"/>
        <end position="331"/>
    </location>
</feature>
<evidence type="ECO:0000256" key="9">
    <source>
        <dbReference type="SAM" id="MobiDB-lite"/>
    </source>
</evidence>
<comment type="subunit">
    <text evidence="8">Specifically interacts with the ligand binding domain of the thyroid receptor (TR). This interaction does not require the presence of thyroid hormone for its interaction. Interacts with proteasome subunit PSMA8; to participate in meiosis progression during spermatogenesis.</text>
</comment>
<evidence type="ECO:0000256" key="8">
    <source>
        <dbReference type="RuleBase" id="RU369050"/>
    </source>
</evidence>
<comment type="subcellular location">
    <subcellularLocation>
        <location evidence="8">Nucleus</location>
    </subcellularLocation>
</comment>
<evidence type="ECO:0000256" key="7">
    <source>
        <dbReference type="RuleBase" id="RU003651"/>
    </source>
</evidence>
<dbReference type="EMBL" id="NBAG03000150">
    <property type="protein sequence ID" value="PNI88428.1"/>
    <property type="molecule type" value="Genomic_DNA"/>
</dbReference>
<dbReference type="GO" id="GO:0016887">
    <property type="term" value="F:ATP hydrolysis activity"/>
    <property type="evidence" value="ECO:0007669"/>
    <property type="project" value="InterPro"/>
</dbReference>
<dbReference type="GO" id="GO:0005634">
    <property type="term" value="C:nucleus"/>
    <property type="evidence" value="ECO:0007669"/>
    <property type="project" value="UniProtKB-SubCell"/>
</dbReference>
<evidence type="ECO:0000256" key="1">
    <source>
        <dbReference type="ARBA" id="ARBA00022364"/>
    </source>
</evidence>
<comment type="similarity">
    <text evidence="8">Belongs to the AAA ATPase family. PCH2 subfamily.</text>
</comment>
<dbReference type="Pfam" id="PF00004">
    <property type="entry name" value="AAA"/>
    <property type="match status" value="1"/>
</dbReference>
<keyword evidence="8" id="KW-0469">Meiosis</keyword>
<evidence type="ECO:0000256" key="4">
    <source>
        <dbReference type="ARBA" id="ARBA00022943"/>
    </source>
</evidence>
<dbReference type="Gene3D" id="3.40.50.300">
    <property type="entry name" value="P-loop containing nucleotide triphosphate hydrolases"/>
    <property type="match status" value="1"/>
</dbReference>